<sequence length="256" mass="26420">MLYLFQGARITGGSLNISRLICSSAMLNAPTVAVVLSGSGVYDGSEVHEAAATLAGITRGGAEVQCYAPDIAQLHVVDHTKGAPANGETRNAMVEAARIARGNIKPLSELNSSSADAVIFPGGFGAAKNLSDFAVKGADMAVSEDAVRVLTDFHSAKKPIGLCCIAPILAAKVLGSHNISITLGKTDDGSGKWPYAASITAAKAMGADVVEKAVDEVLVDEKNKVVTTPAFMYEGKFHEIHDGVGKMVAAVLALLK</sequence>
<reference evidence="2" key="1">
    <citation type="submission" date="2025-08" db="UniProtKB">
        <authorList>
            <consortium name="RefSeq"/>
        </authorList>
    </citation>
    <scope>IDENTIFICATION</scope>
    <source>
        <tissue evidence="2">Whole organism</tissue>
    </source>
</reference>
<proteinExistence type="predicted"/>
<dbReference type="NCBIfam" id="NF008747">
    <property type="entry name" value="PRK11780.1"/>
    <property type="match status" value="1"/>
</dbReference>
<dbReference type="PANTHER" id="PTHR10224:SF12">
    <property type="entry name" value="GLYOXALASE ELBB"/>
    <property type="match status" value="1"/>
</dbReference>
<dbReference type="Proteomes" id="UP000694843">
    <property type="component" value="Unplaced"/>
</dbReference>
<dbReference type="AlphaFoldDB" id="A0A8B7P606"/>
<dbReference type="RefSeq" id="XP_018021488.1">
    <property type="nucleotide sequence ID" value="XM_018165999.1"/>
</dbReference>
<protein>
    <submittedName>
        <fullName evidence="2">Glutamine amidotransferase-like class 1 domain-containing protein 3, mitochondrial</fullName>
    </submittedName>
</protein>
<dbReference type="OrthoDB" id="543156at2759"/>
<dbReference type="KEGG" id="hazt:108677729"/>
<keyword evidence="1" id="KW-1185">Reference proteome</keyword>
<gene>
    <name evidence="2" type="primary">LOC108677729</name>
</gene>
<dbReference type="OMA" id="AQVQCFA"/>
<dbReference type="PANTHER" id="PTHR10224">
    <property type="entry name" value="ES1 PROTEIN HOMOLOG, MITOCHONDRIAL"/>
    <property type="match status" value="1"/>
</dbReference>
<evidence type="ECO:0000313" key="2">
    <source>
        <dbReference type="RefSeq" id="XP_018021488.1"/>
    </source>
</evidence>
<organism evidence="1 2">
    <name type="scientific">Hyalella azteca</name>
    <name type="common">Amphipod</name>
    <dbReference type="NCBI Taxonomy" id="294128"/>
    <lineage>
        <taxon>Eukaryota</taxon>
        <taxon>Metazoa</taxon>
        <taxon>Ecdysozoa</taxon>
        <taxon>Arthropoda</taxon>
        <taxon>Crustacea</taxon>
        <taxon>Multicrustacea</taxon>
        <taxon>Malacostraca</taxon>
        <taxon>Eumalacostraca</taxon>
        <taxon>Peracarida</taxon>
        <taxon>Amphipoda</taxon>
        <taxon>Senticaudata</taxon>
        <taxon>Talitrida</taxon>
        <taxon>Talitroidea</taxon>
        <taxon>Hyalellidae</taxon>
        <taxon>Hyalella</taxon>
    </lineage>
</organism>
<dbReference type="InterPro" id="IPR029062">
    <property type="entry name" value="Class_I_gatase-like"/>
</dbReference>
<dbReference type="GeneID" id="108677729"/>
<dbReference type="SUPFAM" id="SSF52317">
    <property type="entry name" value="Class I glutamine amidotransferase-like"/>
    <property type="match status" value="1"/>
</dbReference>
<accession>A0A8B7P606</accession>
<name>A0A8B7P606_HYAAZ</name>
<evidence type="ECO:0000313" key="1">
    <source>
        <dbReference type="Proteomes" id="UP000694843"/>
    </source>
</evidence>
<dbReference type="Gene3D" id="3.40.50.880">
    <property type="match status" value="1"/>
</dbReference>